<evidence type="ECO:0000313" key="6">
    <source>
        <dbReference type="EMBL" id="KAK9801861.1"/>
    </source>
</evidence>
<keyword evidence="2" id="KW-0862">Zinc</keyword>
<feature type="compositionally biased region" description="Low complexity" evidence="4">
    <location>
        <begin position="886"/>
        <end position="903"/>
    </location>
</feature>
<dbReference type="InterPro" id="IPR045258">
    <property type="entry name" value="ACAP1/2/3-like"/>
</dbReference>
<dbReference type="GO" id="GO:0046872">
    <property type="term" value="F:metal ion binding"/>
    <property type="evidence" value="ECO:0007669"/>
    <property type="project" value="UniProtKB-KW"/>
</dbReference>
<dbReference type="InterPro" id="IPR011993">
    <property type="entry name" value="PH-like_dom_sf"/>
</dbReference>
<dbReference type="InterPro" id="IPR004148">
    <property type="entry name" value="BAR_dom"/>
</dbReference>
<dbReference type="Proteomes" id="UP001465755">
    <property type="component" value="Unassembled WGS sequence"/>
</dbReference>
<feature type="compositionally biased region" description="Low complexity" evidence="4">
    <location>
        <begin position="495"/>
        <end position="519"/>
    </location>
</feature>
<dbReference type="SMART" id="SM00233">
    <property type="entry name" value="PH"/>
    <property type="match status" value="1"/>
</dbReference>
<evidence type="ECO:0000256" key="4">
    <source>
        <dbReference type="SAM" id="MobiDB-lite"/>
    </source>
</evidence>
<dbReference type="InterPro" id="IPR001849">
    <property type="entry name" value="PH_domain"/>
</dbReference>
<dbReference type="SUPFAM" id="SSF50729">
    <property type="entry name" value="PH domain-like"/>
    <property type="match status" value="1"/>
</dbReference>
<dbReference type="Pfam" id="PF00169">
    <property type="entry name" value="PH"/>
    <property type="match status" value="1"/>
</dbReference>
<protein>
    <recommendedName>
        <fullName evidence="5">PH domain-containing protein</fullName>
    </recommendedName>
</protein>
<keyword evidence="1" id="KW-0479">Metal-binding</keyword>
<proteinExistence type="predicted"/>
<dbReference type="Gene3D" id="1.20.1270.60">
    <property type="entry name" value="Arfaptin homology (AH) domain/BAR domain"/>
    <property type="match status" value="1"/>
</dbReference>
<feature type="region of interest" description="Disordered" evidence="4">
    <location>
        <begin position="450"/>
        <end position="919"/>
    </location>
</feature>
<dbReference type="EMBL" id="JALJOQ010000075">
    <property type="protein sequence ID" value="KAK9801861.1"/>
    <property type="molecule type" value="Genomic_DNA"/>
</dbReference>
<feature type="compositionally biased region" description="Basic and acidic residues" evidence="4">
    <location>
        <begin position="906"/>
        <end position="919"/>
    </location>
</feature>
<dbReference type="AlphaFoldDB" id="A0AAW1P0Z2"/>
<feature type="compositionally biased region" description="Low complexity" evidence="4">
    <location>
        <begin position="528"/>
        <end position="554"/>
    </location>
</feature>
<comment type="caution">
    <text evidence="6">The sequence shown here is derived from an EMBL/GenBank/DDBJ whole genome shotgun (WGS) entry which is preliminary data.</text>
</comment>
<organism evidence="6 7">
    <name type="scientific">Symbiochloris irregularis</name>
    <dbReference type="NCBI Taxonomy" id="706552"/>
    <lineage>
        <taxon>Eukaryota</taxon>
        <taxon>Viridiplantae</taxon>
        <taxon>Chlorophyta</taxon>
        <taxon>core chlorophytes</taxon>
        <taxon>Trebouxiophyceae</taxon>
        <taxon>Trebouxiales</taxon>
        <taxon>Trebouxiaceae</taxon>
        <taxon>Symbiochloris</taxon>
    </lineage>
</organism>
<dbReference type="InterPro" id="IPR027267">
    <property type="entry name" value="AH/BAR_dom_sf"/>
</dbReference>
<reference evidence="6 7" key="1">
    <citation type="journal article" date="2024" name="Nat. Commun.">
        <title>Phylogenomics reveals the evolutionary origins of lichenization in chlorophyte algae.</title>
        <authorList>
            <person name="Puginier C."/>
            <person name="Libourel C."/>
            <person name="Otte J."/>
            <person name="Skaloud P."/>
            <person name="Haon M."/>
            <person name="Grisel S."/>
            <person name="Petersen M."/>
            <person name="Berrin J.G."/>
            <person name="Delaux P.M."/>
            <person name="Dal Grande F."/>
            <person name="Keller J."/>
        </authorList>
    </citation>
    <scope>NUCLEOTIDE SEQUENCE [LARGE SCALE GENOMIC DNA]</scope>
    <source>
        <strain evidence="6 7">SAG 2036</strain>
    </source>
</reference>
<dbReference type="SUPFAM" id="SSF103657">
    <property type="entry name" value="BAR/IMD domain-like"/>
    <property type="match status" value="1"/>
</dbReference>
<dbReference type="PANTHER" id="PTHR23180:SF160">
    <property type="entry name" value="ADP-RIBOSYLATION FACTOR GTPASE-ACTIVATING PROTEIN EFFECTOR PROTEIN 1"/>
    <property type="match status" value="1"/>
</dbReference>
<dbReference type="PANTHER" id="PTHR23180">
    <property type="entry name" value="CENTAURIN/ARF"/>
    <property type="match status" value="1"/>
</dbReference>
<dbReference type="GO" id="GO:0005096">
    <property type="term" value="F:GTPase activator activity"/>
    <property type="evidence" value="ECO:0007669"/>
    <property type="project" value="InterPro"/>
</dbReference>
<feature type="compositionally biased region" description="Acidic residues" evidence="4">
    <location>
        <begin position="555"/>
        <end position="565"/>
    </location>
</feature>
<evidence type="ECO:0000256" key="1">
    <source>
        <dbReference type="ARBA" id="ARBA00022723"/>
    </source>
</evidence>
<dbReference type="GO" id="GO:0005737">
    <property type="term" value="C:cytoplasm"/>
    <property type="evidence" value="ECO:0007669"/>
    <property type="project" value="InterPro"/>
</dbReference>
<sequence length="919" mass="100044">MSSRSLPPLFSTVKDSPQFRKQVETVGESVDDLEARLTRVHRASLKYRDALQTLCATQSEFGTSLLECRCPGTDENAIKGNEQLTRLAGYLHELSGLNDVLYTNHENLLCESIDRFWLRGSIQNCKESKRHMAHATAQYDAASKRYLGAGKTGGRRGDRHDRARVDMQQAEAVAQEARFACVRRLLEVEGQRRYTFLESTEQTLAAHLRNAHRSWECMKRAEGLLADTRAQVSVMKDEEQGQYNKLESLISDLVSQQASRARQSTAHRASELSGNMIRTSDRVAADVRSTAEGEGVKVLKEGFLLKRSQKGMVRTWDRRFFTLNSQGLLFYQSAKAKADSSGRAQGRQLNVMNTTVLPGCEDVSRQHAFTVACSEAMPGERMNMFELQAEGPAEQQDWMTIIQAVILTFREDNMPHHPTHRTAPARDNPQFTADAFTSAHVEALYGVARHPTPTRQPAFPKQADGQGRFPTPTRQPAFPSPLARRGSMSQAPARASGLSDTSASSSASAAALPRQSSQAINGRVLQRQPAADEQAAQAEPDVQVQNDSAASTSDADADQPAEVDDPTNPFSRAWMNAMGPSPFAAEDPADSDPPRAPQRSGPSRPDMDRDTTPPRSPWDPSEPGSQPGSSGGGNINPFTPFSTFTPAGPAFSGVPSSPRLGSAAAPTNGATVWGPTRRDSGSQTPSSGSGGLAEGPGSPAAQGSRQHHRNPSWDTDAVPYKAPRRQPMSRPPEARTPLQQQSQNQQPPRSGFWSSLLAPKQQQQQHQQPATQPLTQWQHQQQQRQQQLQEVRLPPPPRMPSPKLVAQHAGPSEGMGAHSRTQSNPALPDMTGPPDAGRAVVNPLTKISVSSARSEPMAASARALSPPPRARQFASPMRQATEAQTRKAGAPPRTRPAGAQAPGDHTLADLERRLQALMQ</sequence>
<name>A0AAW1P0Z2_9CHLO</name>
<dbReference type="Gene3D" id="2.30.29.30">
    <property type="entry name" value="Pleckstrin-homology domain (PH domain)/Phosphotyrosine-binding domain (PTB)"/>
    <property type="match status" value="1"/>
</dbReference>
<evidence type="ECO:0000313" key="7">
    <source>
        <dbReference type="Proteomes" id="UP001465755"/>
    </source>
</evidence>
<dbReference type="PROSITE" id="PS50003">
    <property type="entry name" value="PH_DOMAIN"/>
    <property type="match status" value="1"/>
</dbReference>
<evidence type="ECO:0000256" key="3">
    <source>
        <dbReference type="SAM" id="Coils"/>
    </source>
</evidence>
<feature type="domain" description="PH" evidence="5">
    <location>
        <begin position="297"/>
        <end position="407"/>
    </location>
</feature>
<gene>
    <name evidence="6" type="ORF">WJX73_002804</name>
</gene>
<accession>A0AAW1P0Z2</accession>
<keyword evidence="3" id="KW-0175">Coiled coil</keyword>
<evidence type="ECO:0000256" key="2">
    <source>
        <dbReference type="ARBA" id="ARBA00022833"/>
    </source>
</evidence>
<dbReference type="Pfam" id="PF16746">
    <property type="entry name" value="BAR_3"/>
    <property type="match status" value="1"/>
</dbReference>
<evidence type="ECO:0000259" key="5">
    <source>
        <dbReference type="PROSITE" id="PS50003"/>
    </source>
</evidence>
<feature type="coiled-coil region" evidence="3">
    <location>
        <begin position="218"/>
        <end position="256"/>
    </location>
</feature>
<feature type="compositionally biased region" description="Low complexity" evidence="4">
    <location>
        <begin position="756"/>
        <end position="792"/>
    </location>
</feature>
<keyword evidence="7" id="KW-1185">Reference proteome</keyword>
<feature type="compositionally biased region" description="Polar residues" evidence="4">
    <location>
        <begin position="636"/>
        <end position="645"/>
    </location>
</feature>